<keyword evidence="3 6" id="KW-0812">Transmembrane</keyword>
<protein>
    <recommendedName>
        <fullName evidence="7">Thioredoxin domain-containing protein</fullName>
    </recommendedName>
</protein>
<evidence type="ECO:0000313" key="8">
    <source>
        <dbReference type="EMBL" id="PIR43095.1"/>
    </source>
</evidence>
<reference evidence="8 9" key="1">
    <citation type="submission" date="2017-09" db="EMBL/GenBank/DDBJ databases">
        <title>Depth-based differentiation of microbial function through sediment-hosted aquifers and enrichment of novel symbionts in the deep terrestrial subsurface.</title>
        <authorList>
            <person name="Probst A.J."/>
            <person name="Ladd B."/>
            <person name="Jarett J.K."/>
            <person name="Geller-Mcgrath D.E."/>
            <person name="Sieber C.M."/>
            <person name="Emerson J.B."/>
            <person name="Anantharaman K."/>
            <person name="Thomas B.C."/>
            <person name="Malmstrom R."/>
            <person name="Stieglmeier M."/>
            <person name="Klingl A."/>
            <person name="Woyke T."/>
            <person name="Ryan C.M."/>
            <person name="Banfield J.F."/>
        </authorList>
    </citation>
    <scope>NUCLEOTIDE SEQUENCE [LARGE SCALE GENOMIC DNA]</scope>
    <source>
        <strain evidence="8">CG10_big_fil_rev_8_21_14_0_10_32_10</strain>
    </source>
</reference>
<evidence type="ECO:0000313" key="9">
    <source>
        <dbReference type="Proteomes" id="UP000230214"/>
    </source>
</evidence>
<dbReference type="InterPro" id="IPR013766">
    <property type="entry name" value="Thioredoxin_domain"/>
</dbReference>
<organism evidence="8 9">
    <name type="scientific">candidate division WWE3 bacterium CG10_big_fil_rev_8_21_14_0_10_32_10</name>
    <dbReference type="NCBI Taxonomy" id="1975090"/>
    <lineage>
        <taxon>Bacteria</taxon>
        <taxon>Katanobacteria</taxon>
    </lineage>
</organism>
<comment type="subcellular location">
    <subcellularLocation>
        <location evidence="1">Cell membrane</location>
        <topology evidence="1">Multi-pass membrane protein</topology>
    </subcellularLocation>
</comment>
<dbReference type="GO" id="GO:0016491">
    <property type="term" value="F:oxidoreductase activity"/>
    <property type="evidence" value="ECO:0007669"/>
    <property type="project" value="InterPro"/>
</dbReference>
<dbReference type="EMBL" id="PCXU01000039">
    <property type="protein sequence ID" value="PIR43095.1"/>
    <property type="molecule type" value="Genomic_DNA"/>
</dbReference>
<evidence type="ECO:0000259" key="7">
    <source>
        <dbReference type="PROSITE" id="PS51352"/>
    </source>
</evidence>
<dbReference type="CDD" id="cd03012">
    <property type="entry name" value="TlpA_like_DipZ_like"/>
    <property type="match status" value="1"/>
</dbReference>
<dbReference type="InterPro" id="IPR050553">
    <property type="entry name" value="Thioredoxin_ResA/DsbE_sf"/>
</dbReference>
<dbReference type="Gene3D" id="3.40.30.10">
    <property type="entry name" value="Glutaredoxin"/>
    <property type="match status" value="1"/>
</dbReference>
<dbReference type="InterPro" id="IPR003834">
    <property type="entry name" value="Cyt_c_assmbl_TM_dom"/>
</dbReference>
<feature type="transmembrane region" description="Helical" evidence="6">
    <location>
        <begin position="196"/>
        <end position="212"/>
    </location>
</feature>
<feature type="domain" description="Thioredoxin" evidence="7">
    <location>
        <begin position="218"/>
        <end position="405"/>
    </location>
</feature>
<evidence type="ECO:0000256" key="4">
    <source>
        <dbReference type="ARBA" id="ARBA00022989"/>
    </source>
</evidence>
<dbReference type="PANTHER" id="PTHR42852">
    <property type="entry name" value="THIOL:DISULFIDE INTERCHANGE PROTEIN DSBE"/>
    <property type="match status" value="1"/>
</dbReference>
<dbReference type="PANTHER" id="PTHR42852:SF13">
    <property type="entry name" value="PROTEIN DIPZ"/>
    <property type="match status" value="1"/>
</dbReference>
<dbReference type="InterPro" id="IPR000866">
    <property type="entry name" value="AhpC/TSA"/>
</dbReference>
<dbReference type="GO" id="GO:0005886">
    <property type="term" value="C:plasma membrane"/>
    <property type="evidence" value="ECO:0007669"/>
    <property type="project" value="UniProtKB-SubCell"/>
</dbReference>
<feature type="transmembrane region" description="Helical" evidence="6">
    <location>
        <begin position="74"/>
        <end position="93"/>
    </location>
</feature>
<dbReference type="PROSITE" id="PS51352">
    <property type="entry name" value="THIOREDOXIN_2"/>
    <property type="match status" value="1"/>
</dbReference>
<evidence type="ECO:0000256" key="2">
    <source>
        <dbReference type="ARBA" id="ARBA00022475"/>
    </source>
</evidence>
<evidence type="ECO:0000256" key="3">
    <source>
        <dbReference type="ARBA" id="ARBA00022692"/>
    </source>
</evidence>
<keyword evidence="4 6" id="KW-1133">Transmembrane helix</keyword>
<dbReference type="InterPro" id="IPR036249">
    <property type="entry name" value="Thioredoxin-like_sf"/>
</dbReference>
<feature type="transmembrane region" description="Helical" evidence="6">
    <location>
        <begin position="154"/>
        <end position="175"/>
    </location>
</feature>
<dbReference type="GO" id="GO:0017004">
    <property type="term" value="P:cytochrome complex assembly"/>
    <property type="evidence" value="ECO:0007669"/>
    <property type="project" value="InterPro"/>
</dbReference>
<dbReference type="AlphaFoldDB" id="A0A2H0RBA6"/>
<feature type="transmembrane region" description="Helical" evidence="6">
    <location>
        <begin position="114"/>
        <end position="142"/>
    </location>
</feature>
<gene>
    <name evidence="8" type="ORF">COV24_04670</name>
</gene>
<dbReference type="Pfam" id="PF02683">
    <property type="entry name" value="DsbD_TM"/>
    <property type="match status" value="1"/>
</dbReference>
<comment type="caution">
    <text evidence="8">The sequence shown here is derived from an EMBL/GenBank/DDBJ whole genome shotgun (WGS) entry which is preliminary data.</text>
</comment>
<feature type="transmembrane region" description="Helical" evidence="6">
    <location>
        <begin position="6"/>
        <end position="29"/>
    </location>
</feature>
<evidence type="ECO:0000256" key="5">
    <source>
        <dbReference type="ARBA" id="ARBA00023136"/>
    </source>
</evidence>
<dbReference type="GO" id="GO:0016209">
    <property type="term" value="F:antioxidant activity"/>
    <property type="evidence" value="ECO:0007669"/>
    <property type="project" value="InterPro"/>
</dbReference>
<evidence type="ECO:0000256" key="1">
    <source>
        <dbReference type="ARBA" id="ARBA00004651"/>
    </source>
</evidence>
<dbReference type="Pfam" id="PF17991">
    <property type="entry name" value="Thioredoxin_10"/>
    <property type="match status" value="1"/>
</dbReference>
<dbReference type="Proteomes" id="UP000230214">
    <property type="component" value="Unassembled WGS sequence"/>
</dbReference>
<proteinExistence type="predicted"/>
<accession>A0A2H0RBA6</accession>
<evidence type="ECO:0000256" key="6">
    <source>
        <dbReference type="SAM" id="Phobius"/>
    </source>
</evidence>
<feature type="transmembrane region" description="Helical" evidence="6">
    <location>
        <begin position="41"/>
        <end position="62"/>
    </location>
</feature>
<keyword evidence="2" id="KW-1003">Cell membrane</keyword>
<name>A0A2H0RBA6_UNCKA</name>
<dbReference type="SUPFAM" id="SSF52833">
    <property type="entry name" value="Thioredoxin-like"/>
    <property type="match status" value="1"/>
</dbReference>
<dbReference type="Gene3D" id="2.60.120.260">
    <property type="entry name" value="Galactose-binding domain-like"/>
    <property type="match status" value="1"/>
</dbReference>
<dbReference type="Pfam" id="PF00578">
    <property type="entry name" value="AhpC-TSA"/>
    <property type="match status" value="1"/>
</dbReference>
<sequence>MIFLSVFAFISGIVTILSPCILPVLPIILSGGLIGGKKRPLGIVAGFILSFTFFTLALSSIVKITGLSANLLRTLSIVIIFLFGLILLFPNFNKYMEQLFTKFSSLVPNKTNKTGFVGGFILGLSLGLIWTPCVGPIIATVITLAATSSLSTGTVLITFSYSLGTALPMLAIIYGGNKILNNNKWLLKNTSKIQQVFAIFIILTAVGIYFNFDRNFQTYILDKFPNYGTGLTSLEDNTFVKKQLATLKDQPTPTVPSKNTSDFPNAPELIYGGEWFNSKPLTMQGLKGKVVLVDFWTYTCINCIRTLPYIEKWHEKYANKGLVIIGVHTPEFEFEKDPKNLQKAINDFGLKYPIVQDNNYQTWKAYNNHYWPAKYFIDKNGKIRDTHFGEGDYDESEKLIQKLLQETGVDTSTDIISNIDYKVFSKTPETYLGYNRIANFGSIESIKKDTKFSYTSPAKLSNNTFSYSGKWLVKGDYAMPYKNSKLTFNFESKNVYLVMRPVSENTQGKVTVYLDGQLVDENAGKDVISGTITIDSDELYELINLKTPGQHILEIEFLDNNVELFAFTFG</sequence>
<keyword evidence="5 6" id="KW-0472">Membrane</keyword>
<dbReference type="InterPro" id="IPR041017">
    <property type="entry name" value="Thioredoxin_10"/>
</dbReference>